<evidence type="ECO:0000256" key="1">
    <source>
        <dbReference type="SAM" id="Phobius"/>
    </source>
</evidence>
<evidence type="ECO:0000313" key="3">
    <source>
        <dbReference type="Proteomes" id="UP000605970"/>
    </source>
</evidence>
<keyword evidence="1" id="KW-0472">Membrane</keyword>
<feature type="transmembrane region" description="Helical" evidence="1">
    <location>
        <begin position="66"/>
        <end position="87"/>
    </location>
</feature>
<dbReference type="OrthoDB" id="20287at2759"/>
<reference evidence="2" key="1">
    <citation type="journal article" date="2020" name="Ecol. Evol.">
        <title>Genome structure and content of the rice root-knot nematode (Meloidogyne graminicola).</title>
        <authorList>
            <person name="Phan N.T."/>
            <person name="Danchin E.G.J."/>
            <person name="Klopp C."/>
            <person name="Perfus-Barbeoch L."/>
            <person name="Kozlowski D.K."/>
            <person name="Koutsovoulos G.D."/>
            <person name="Lopez-Roques C."/>
            <person name="Bouchez O."/>
            <person name="Zahm M."/>
            <person name="Besnard G."/>
            <person name="Bellafiore S."/>
        </authorList>
    </citation>
    <scope>NUCLEOTIDE SEQUENCE</scope>
    <source>
        <strain evidence="2">VN-18</strain>
    </source>
</reference>
<proteinExistence type="predicted"/>
<comment type="caution">
    <text evidence="2">The sequence shown here is derived from an EMBL/GenBank/DDBJ whole genome shotgun (WGS) entry which is preliminary data.</text>
</comment>
<name>A0A8S9ZKA9_9BILA</name>
<dbReference type="Proteomes" id="UP000605970">
    <property type="component" value="Unassembled WGS sequence"/>
</dbReference>
<sequence>MAVVILTICAVGSYSEAEEYLELFRNYNIPIDYITLGIFLWNCKFYLVSVSALITLRFIKILPEWLVWPFLALVSIWDLVKLVWVILSSTVFWLVKQVVMEIGMLQLLVMFLFLWLKVYSITIIFLRDLLSLLCF</sequence>
<feature type="transmembrane region" description="Helical" evidence="1">
    <location>
        <begin position="107"/>
        <end position="126"/>
    </location>
</feature>
<dbReference type="EMBL" id="JABEBT010000069">
    <property type="protein sequence ID" value="KAF7633812.1"/>
    <property type="molecule type" value="Genomic_DNA"/>
</dbReference>
<gene>
    <name evidence="2" type="ORF">Mgra_00006782</name>
</gene>
<protein>
    <submittedName>
        <fullName evidence="2">Uncharacterized protein</fullName>
    </submittedName>
</protein>
<keyword evidence="1" id="KW-0812">Transmembrane</keyword>
<organism evidence="2 3">
    <name type="scientific">Meloidogyne graminicola</name>
    <dbReference type="NCBI Taxonomy" id="189291"/>
    <lineage>
        <taxon>Eukaryota</taxon>
        <taxon>Metazoa</taxon>
        <taxon>Ecdysozoa</taxon>
        <taxon>Nematoda</taxon>
        <taxon>Chromadorea</taxon>
        <taxon>Rhabditida</taxon>
        <taxon>Tylenchina</taxon>
        <taxon>Tylenchomorpha</taxon>
        <taxon>Tylenchoidea</taxon>
        <taxon>Meloidogynidae</taxon>
        <taxon>Meloidogyninae</taxon>
        <taxon>Meloidogyne</taxon>
    </lineage>
</organism>
<accession>A0A8S9ZKA9</accession>
<evidence type="ECO:0000313" key="2">
    <source>
        <dbReference type="EMBL" id="KAF7633812.1"/>
    </source>
</evidence>
<dbReference type="AlphaFoldDB" id="A0A8S9ZKA9"/>
<keyword evidence="3" id="KW-1185">Reference proteome</keyword>
<feature type="transmembrane region" description="Helical" evidence="1">
    <location>
        <begin position="33"/>
        <end position="54"/>
    </location>
</feature>
<keyword evidence="1" id="KW-1133">Transmembrane helix</keyword>